<comment type="caution">
    <text evidence="7">The sequence shown here is derived from an EMBL/GenBank/DDBJ whole genome shotgun (WGS) entry which is preliminary data.</text>
</comment>
<evidence type="ECO:0000313" key="7">
    <source>
        <dbReference type="EMBL" id="MEC3861748.1"/>
    </source>
</evidence>
<proteinExistence type="predicted"/>
<keyword evidence="8" id="KW-1185">Reference proteome</keyword>
<dbReference type="InterPro" id="IPR011059">
    <property type="entry name" value="Metal-dep_hydrolase_composite"/>
</dbReference>
<dbReference type="Pfam" id="PF01979">
    <property type="entry name" value="Amidohydro_1"/>
    <property type="match status" value="1"/>
</dbReference>
<dbReference type="PANTHER" id="PTHR11271:SF48">
    <property type="entry name" value="AMIDOHYDROLASE-RELATED DOMAIN-CONTAINING PROTEIN"/>
    <property type="match status" value="1"/>
</dbReference>
<dbReference type="InterPro" id="IPR055156">
    <property type="entry name" value="HutF-like_N"/>
</dbReference>
<dbReference type="InterPro" id="IPR051607">
    <property type="entry name" value="Metallo-dep_hydrolases"/>
</dbReference>
<dbReference type="EC" id="3.5.3.13" evidence="7"/>
<keyword evidence="3 7" id="KW-0378">Hydrolase</keyword>
<organism evidence="7 8">
    <name type="scientific">Mesobacterium hydrothermale</name>
    <dbReference type="NCBI Taxonomy" id="3111907"/>
    <lineage>
        <taxon>Bacteria</taxon>
        <taxon>Pseudomonadati</taxon>
        <taxon>Pseudomonadota</taxon>
        <taxon>Alphaproteobacteria</taxon>
        <taxon>Rhodobacterales</taxon>
        <taxon>Roseobacteraceae</taxon>
        <taxon>Mesobacterium</taxon>
    </lineage>
</organism>
<feature type="domain" description="Amidohydrolase-related" evidence="5">
    <location>
        <begin position="44"/>
        <end position="424"/>
    </location>
</feature>
<dbReference type="Gene3D" id="2.30.40.10">
    <property type="entry name" value="Urease, subunit C, domain 1"/>
    <property type="match status" value="1"/>
</dbReference>
<evidence type="ECO:0000256" key="4">
    <source>
        <dbReference type="ARBA" id="ARBA00022833"/>
    </source>
</evidence>
<dbReference type="PANTHER" id="PTHR11271">
    <property type="entry name" value="GUANINE DEAMINASE"/>
    <property type="match status" value="1"/>
</dbReference>
<evidence type="ECO:0000259" key="6">
    <source>
        <dbReference type="Pfam" id="PF22429"/>
    </source>
</evidence>
<dbReference type="RefSeq" id="WP_326297469.1">
    <property type="nucleotide sequence ID" value="NZ_JAYLLH010000012.1"/>
</dbReference>
<accession>A0ABU6HH19</accession>
<evidence type="ECO:0000259" key="5">
    <source>
        <dbReference type="Pfam" id="PF01979"/>
    </source>
</evidence>
<feature type="domain" description="Formimidoylglutamate deiminase N-terminal" evidence="6">
    <location>
        <begin position="1"/>
        <end position="40"/>
    </location>
</feature>
<dbReference type="NCBIfam" id="TIGR02022">
    <property type="entry name" value="hutF"/>
    <property type="match status" value="1"/>
</dbReference>
<keyword evidence="4" id="KW-0862">Zinc</keyword>
<evidence type="ECO:0000256" key="1">
    <source>
        <dbReference type="ARBA" id="ARBA00001947"/>
    </source>
</evidence>
<dbReference type="EMBL" id="JAYLLH010000012">
    <property type="protein sequence ID" value="MEC3861748.1"/>
    <property type="molecule type" value="Genomic_DNA"/>
</dbReference>
<dbReference type="InterPro" id="IPR010252">
    <property type="entry name" value="HutF"/>
</dbReference>
<dbReference type="SUPFAM" id="SSF51556">
    <property type="entry name" value="Metallo-dependent hydrolases"/>
    <property type="match status" value="1"/>
</dbReference>
<name>A0ABU6HH19_9RHOB</name>
<dbReference type="NCBIfam" id="NF006684">
    <property type="entry name" value="PRK09229.1-5"/>
    <property type="match status" value="1"/>
</dbReference>
<keyword evidence="2" id="KW-0479">Metal-binding</keyword>
<dbReference type="GO" id="GO:0050416">
    <property type="term" value="F:formimidoylglutamate deiminase activity"/>
    <property type="evidence" value="ECO:0007669"/>
    <property type="project" value="UniProtKB-EC"/>
</dbReference>
<sequence>MTVLIAKTALLPDGWHDDVRIEIGDDGRIASVQAGVAGKATHDILLPAPVNLHSHGFQRAMAGLTEARGPGGQDSFWTWRRLIYRFLAVLDPDDIEAITAFAQVEMLEAGFATVCEFHYLHHGPGGALYANLAELSARVAAAADLTGIGLTLLPVLYTHGGCDGRALAGGQLRFGNDVDRYAALLDGAQAALGPRPDAVLGLSAHSLRAVSPDVAAALPQMRAGAPIHMHVAEQKAEAAEVHAAHGARPVELALNAVGVDARWCLIHCTQMTDAETAGLAQSGAVAGLCPVTEASLGDGIFPAADFAARGGRFGVGTDSNIRISLAEELRLLEYGQRLRDRARAVLADAGVSTGRRMYDAALAGGAQAAGRATGAIRVGMWADLLTLNASAVDLIGRRGDAILDAFTFARGDAINEVWSAGRAVVRQGTHVARAAVERRYAMRLARILDRL</sequence>
<evidence type="ECO:0000256" key="2">
    <source>
        <dbReference type="ARBA" id="ARBA00022723"/>
    </source>
</evidence>
<evidence type="ECO:0000256" key="3">
    <source>
        <dbReference type="ARBA" id="ARBA00022801"/>
    </source>
</evidence>
<dbReference type="Gene3D" id="3.20.20.140">
    <property type="entry name" value="Metal-dependent hydrolases"/>
    <property type="match status" value="1"/>
</dbReference>
<evidence type="ECO:0000313" key="8">
    <source>
        <dbReference type="Proteomes" id="UP001348149"/>
    </source>
</evidence>
<dbReference type="Proteomes" id="UP001348149">
    <property type="component" value="Unassembled WGS sequence"/>
</dbReference>
<reference evidence="7 8" key="1">
    <citation type="submission" date="2024-01" db="EMBL/GenBank/DDBJ databases">
        <title>Mesobacterium rodlantinim sp. nov., isolated from shallow sea hydrothermal systems off Kueishantao Island.</title>
        <authorList>
            <person name="Su Z."/>
            <person name="Tang K."/>
        </authorList>
    </citation>
    <scope>NUCLEOTIDE SEQUENCE [LARGE SCALE GENOMIC DNA]</scope>
    <source>
        <strain evidence="7 8">TK19101</strain>
    </source>
</reference>
<dbReference type="InterPro" id="IPR006680">
    <property type="entry name" value="Amidohydro-rel"/>
</dbReference>
<dbReference type="Pfam" id="PF22429">
    <property type="entry name" value="HutF_N"/>
    <property type="match status" value="1"/>
</dbReference>
<dbReference type="SUPFAM" id="SSF51338">
    <property type="entry name" value="Composite domain of metallo-dependent hydrolases"/>
    <property type="match status" value="1"/>
</dbReference>
<protein>
    <submittedName>
        <fullName evidence="7">Formimidoylglutamate deiminase</fullName>
        <ecNumber evidence="7">3.5.3.13</ecNumber>
    </submittedName>
</protein>
<dbReference type="InterPro" id="IPR032466">
    <property type="entry name" value="Metal_Hydrolase"/>
</dbReference>
<comment type="cofactor">
    <cofactor evidence="1">
        <name>Zn(2+)</name>
        <dbReference type="ChEBI" id="CHEBI:29105"/>
    </cofactor>
</comment>
<gene>
    <name evidence="7" type="ORF">VK792_10660</name>
</gene>